<dbReference type="GO" id="GO:0000064">
    <property type="term" value="F:L-ornithine transmembrane transporter activity"/>
    <property type="evidence" value="ECO:0007669"/>
    <property type="project" value="TreeGrafter"/>
</dbReference>
<feature type="transmembrane region" description="Helical" evidence="1">
    <location>
        <begin position="12"/>
        <end position="34"/>
    </location>
</feature>
<organism evidence="2">
    <name type="scientific">Timema tahoe</name>
    <dbReference type="NCBI Taxonomy" id="61484"/>
    <lineage>
        <taxon>Eukaryota</taxon>
        <taxon>Metazoa</taxon>
        <taxon>Ecdysozoa</taxon>
        <taxon>Arthropoda</taxon>
        <taxon>Hexapoda</taxon>
        <taxon>Insecta</taxon>
        <taxon>Pterygota</taxon>
        <taxon>Neoptera</taxon>
        <taxon>Polyneoptera</taxon>
        <taxon>Phasmatodea</taxon>
        <taxon>Timematodea</taxon>
        <taxon>Timematoidea</taxon>
        <taxon>Timematidae</taxon>
        <taxon>Timema</taxon>
    </lineage>
</organism>
<name>A0A7R9IBV8_9NEOP</name>
<evidence type="ECO:0000313" key="2">
    <source>
        <dbReference type="EMBL" id="CAD7455429.1"/>
    </source>
</evidence>
<accession>A0A7R9IBV8</accession>
<sequence>MYPVSISLVVSYIIMRLVLVPSLLGALFPLPRVIYAMSSDGLVFRSLGNVHPRFQTPVVGTILAGLLTGTFVVINKGKGGGALMSTLCYMGGGRI</sequence>
<feature type="transmembrane region" description="Helical" evidence="1">
    <location>
        <begin position="54"/>
        <end position="74"/>
    </location>
</feature>
<keyword evidence="1" id="KW-1133">Transmembrane helix</keyword>
<dbReference type="GO" id="GO:0061459">
    <property type="term" value="F:L-arginine transmembrane transporter activity"/>
    <property type="evidence" value="ECO:0007669"/>
    <property type="project" value="TreeGrafter"/>
</dbReference>
<evidence type="ECO:0000256" key="1">
    <source>
        <dbReference type="SAM" id="Phobius"/>
    </source>
</evidence>
<dbReference type="PANTHER" id="PTHR43243">
    <property type="entry name" value="INNER MEMBRANE TRANSPORTER YGJI-RELATED"/>
    <property type="match status" value="1"/>
</dbReference>
<protein>
    <submittedName>
        <fullName evidence="2">Uncharacterized protein</fullName>
    </submittedName>
</protein>
<dbReference type="Gene3D" id="1.20.1740.10">
    <property type="entry name" value="Amino acid/polyamine transporter I"/>
    <property type="match status" value="1"/>
</dbReference>
<dbReference type="EMBL" id="OE000908">
    <property type="protein sequence ID" value="CAD7455429.1"/>
    <property type="molecule type" value="Genomic_DNA"/>
</dbReference>
<dbReference type="AlphaFoldDB" id="A0A7R9IBV8"/>
<reference evidence="2" key="1">
    <citation type="submission" date="2020-11" db="EMBL/GenBank/DDBJ databases">
        <authorList>
            <person name="Tran Van P."/>
        </authorList>
    </citation>
    <scope>NUCLEOTIDE SEQUENCE</scope>
</reference>
<dbReference type="GO" id="GO:0097638">
    <property type="term" value="P:L-arginine import across plasma membrane"/>
    <property type="evidence" value="ECO:0007669"/>
    <property type="project" value="TreeGrafter"/>
</dbReference>
<dbReference type="GO" id="GO:0015189">
    <property type="term" value="F:L-lysine transmembrane transporter activity"/>
    <property type="evidence" value="ECO:0007669"/>
    <property type="project" value="TreeGrafter"/>
</dbReference>
<gene>
    <name evidence="2" type="ORF">TTEB3V08_LOCUS3498</name>
</gene>
<proteinExistence type="predicted"/>
<dbReference type="PANTHER" id="PTHR43243:SF105">
    <property type="entry name" value="CATIONIC AMINO ACID TRANSPORTER C-TERMINAL DOMAIN-CONTAINING PROTEIN"/>
    <property type="match status" value="1"/>
</dbReference>
<keyword evidence="1" id="KW-0472">Membrane</keyword>
<dbReference type="GO" id="GO:0005886">
    <property type="term" value="C:plasma membrane"/>
    <property type="evidence" value="ECO:0007669"/>
    <property type="project" value="TreeGrafter"/>
</dbReference>
<keyword evidence="1" id="KW-0812">Transmembrane</keyword>